<dbReference type="GO" id="GO:0006865">
    <property type="term" value="P:amino acid transport"/>
    <property type="evidence" value="ECO:0007669"/>
    <property type="project" value="UniProtKB-KW"/>
</dbReference>
<feature type="transmembrane region" description="Helical" evidence="10">
    <location>
        <begin position="12"/>
        <end position="41"/>
    </location>
</feature>
<dbReference type="PROSITE" id="PS50928">
    <property type="entry name" value="ABC_TM1"/>
    <property type="match status" value="1"/>
</dbReference>
<dbReference type="GO" id="GO:0022857">
    <property type="term" value="F:transmembrane transporter activity"/>
    <property type="evidence" value="ECO:0007669"/>
    <property type="project" value="InterPro"/>
</dbReference>
<dbReference type="CDD" id="cd06261">
    <property type="entry name" value="TM_PBP2"/>
    <property type="match status" value="1"/>
</dbReference>
<feature type="transmembrane region" description="Helical" evidence="10">
    <location>
        <begin position="187"/>
        <end position="208"/>
    </location>
</feature>
<protein>
    <submittedName>
        <fullName evidence="12">Amino acid ABC transporter permease</fullName>
    </submittedName>
</protein>
<comment type="function">
    <text evidence="1">Part of the binding-protein-dependent transport system for glutamine; probably responsible for the translocation of the substrate across the membrane.</text>
</comment>
<feature type="domain" description="ABC transmembrane type-1" evidence="11">
    <location>
        <begin position="17"/>
        <end position="205"/>
    </location>
</feature>
<accession>A0A7Y8CLP6</accession>
<dbReference type="InterPro" id="IPR035906">
    <property type="entry name" value="MetI-like_sf"/>
</dbReference>
<dbReference type="Gene3D" id="1.10.3720.10">
    <property type="entry name" value="MetI-like"/>
    <property type="match status" value="1"/>
</dbReference>
<dbReference type="InterPro" id="IPR010065">
    <property type="entry name" value="AA_ABC_transptr_permease_3TM"/>
</dbReference>
<dbReference type="Proteomes" id="UP000520592">
    <property type="component" value="Unassembled WGS sequence"/>
</dbReference>
<evidence type="ECO:0000313" key="12">
    <source>
        <dbReference type="EMBL" id="NWC35823.1"/>
    </source>
</evidence>
<dbReference type="GO" id="GO:0043190">
    <property type="term" value="C:ATP-binding cassette (ABC) transporter complex"/>
    <property type="evidence" value="ECO:0007669"/>
    <property type="project" value="InterPro"/>
</dbReference>
<keyword evidence="4 10" id="KW-0813">Transport</keyword>
<dbReference type="AlphaFoldDB" id="A0A7Y8CLP6"/>
<keyword evidence="9 10" id="KW-0472">Membrane</keyword>
<comment type="caution">
    <text evidence="12">The sequence shown here is derived from an EMBL/GenBank/DDBJ whole genome shotgun (WGS) entry which is preliminary data.</text>
</comment>
<evidence type="ECO:0000313" key="13">
    <source>
        <dbReference type="Proteomes" id="UP000520592"/>
    </source>
</evidence>
<reference evidence="12 13" key="1">
    <citation type="submission" date="2020-04" db="EMBL/GenBank/DDBJ databases">
        <title>Molecular characterization of pseudomonads from Agaricus bisporus reveal novel blotch 2 pathogens in Western Europe.</title>
        <authorList>
            <person name="Taparia T."/>
            <person name="Krijger M."/>
            <person name="Haynes E."/>
            <person name="Elpinstone J.G."/>
            <person name="Noble R."/>
            <person name="Van Der Wolf J."/>
        </authorList>
    </citation>
    <scope>NUCLEOTIDE SEQUENCE [LARGE SCALE GENOMIC DNA]</scope>
    <source>
        <strain evidence="12 13">IPO3737</strain>
    </source>
</reference>
<gene>
    <name evidence="12" type="ORF">HX876_25975</name>
</gene>
<dbReference type="NCBIfam" id="TIGR01726">
    <property type="entry name" value="HEQRo_perm_3TM"/>
    <property type="match status" value="1"/>
</dbReference>
<dbReference type="PANTHER" id="PTHR30614:SF20">
    <property type="entry name" value="GLUTAMINE TRANSPORT SYSTEM PERMEASE PROTEIN GLNP"/>
    <property type="match status" value="1"/>
</dbReference>
<evidence type="ECO:0000256" key="5">
    <source>
        <dbReference type="ARBA" id="ARBA00022475"/>
    </source>
</evidence>
<proteinExistence type="inferred from homology"/>
<evidence type="ECO:0000256" key="1">
    <source>
        <dbReference type="ARBA" id="ARBA00003159"/>
    </source>
</evidence>
<keyword evidence="6 10" id="KW-0812">Transmembrane</keyword>
<comment type="similarity">
    <text evidence="3">Belongs to the binding-protein-dependent transport system permease family. HisMQ subfamily.</text>
</comment>
<organism evidence="12 13">
    <name type="scientific">Pseudomonas gingeri</name>
    <dbReference type="NCBI Taxonomy" id="117681"/>
    <lineage>
        <taxon>Bacteria</taxon>
        <taxon>Pseudomonadati</taxon>
        <taxon>Pseudomonadota</taxon>
        <taxon>Gammaproteobacteria</taxon>
        <taxon>Pseudomonadales</taxon>
        <taxon>Pseudomonadaceae</taxon>
        <taxon>Pseudomonas</taxon>
    </lineage>
</organism>
<evidence type="ECO:0000256" key="6">
    <source>
        <dbReference type="ARBA" id="ARBA00022692"/>
    </source>
</evidence>
<evidence type="ECO:0000256" key="9">
    <source>
        <dbReference type="ARBA" id="ARBA00023136"/>
    </source>
</evidence>
<dbReference type="RefSeq" id="WP_177063109.1">
    <property type="nucleotide sequence ID" value="NZ_JACAPS010000055.1"/>
</dbReference>
<keyword evidence="8 10" id="KW-1133">Transmembrane helix</keyword>
<evidence type="ECO:0000259" key="11">
    <source>
        <dbReference type="PROSITE" id="PS50928"/>
    </source>
</evidence>
<dbReference type="InterPro" id="IPR043429">
    <property type="entry name" value="ArtM/GltK/GlnP/TcyL/YhdX-like"/>
</dbReference>
<sequence length="217" mass="23405">MNFAQWGLEPGPLLMGALVTLGLTAVSIVLGQGVGLGLALLRRQQWPLLGPLLAAYISVLRATPLLTLALAVFFITPALGYDISAQAAAVLAMTLNTSAFNCEIWRGGFAQFPRDQLDAAKAGGMGAVLRLRRIVLPQVGRQVLPLLVNEMTILIKNSPAVAVIGIVELTRTAVRIGANTYRPLPPLIAALLLYMVIIWLVVAAQRYLERHYKARFA</sequence>
<evidence type="ECO:0000256" key="4">
    <source>
        <dbReference type="ARBA" id="ARBA00022448"/>
    </source>
</evidence>
<keyword evidence="7" id="KW-0029">Amino-acid transport</keyword>
<evidence type="ECO:0000256" key="3">
    <source>
        <dbReference type="ARBA" id="ARBA00010072"/>
    </source>
</evidence>
<comment type="subcellular location">
    <subcellularLocation>
        <location evidence="2">Cell inner membrane</location>
        <topology evidence="2">Multi-pass membrane protein</topology>
    </subcellularLocation>
    <subcellularLocation>
        <location evidence="10">Cell membrane</location>
        <topology evidence="10">Multi-pass membrane protein</topology>
    </subcellularLocation>
</comment>
<dbReference type="InterPro" id="IPR000515">
    <property type="entry name" value="MetI-like"/>
</dbReference>
<dbReference type="SUPFAM" id="SSF161098">
    <property type="entry name" value="MetI-like"/>
    <property type="match status" value="1"/>
</dbReference>
<dbReference type="Pfam" id="PF00528">
    <property type="entry name" value="BPD_transp_1"/>
    <property type="match status" value="1"/>
</dbReference>
<feature type="transmembrane region" description="Helical" evidence="10">
    <location>
        <begin position="53"/>
        <end position="75"/>
    </location>
</feature>
<evidence type="ECO:0000256" key="10">
    <source>
        <dbReference type="RuleBase" id="RU363032"/>
    </source>
</evidence>
<dbReference type="PANTHER" id="PTHR30614">
    <property type="entry name" value="MEMBRANE COMPONENT OF AMINO ACID ABC TRANSPORTER"/>
    <property type="match status" value="1"/>
</dbReference>
<name>A0A7Y8CLP6_9PSED</name>
<evidence type="ECO:0000256" key="8">
    <source>
        <dbReference type="ARBA" id="ARBA00022989"/>
    </source>
</evidence>
<keyword evidence="5" id="KW-1003">Cell membrane</keyword>
<evidence type="ECO:0000256" key="7">
    <source>
        <dbReference type="ARBA" id="ARBA00022970"/>
    </source>
</evidence>
<evidence type="ECO:0000256" key="2">
    <source>
        <dbReference type="ARBA" id="ARBA00004429"/>
    </source>
</evidence>
<dbReference type="EMBL" id="JACAQD010000035">
    <property type="protein sequence ID" value="NWC35823.1"/>
    <property type="molecule type" value="Genomic_DNA"/>
</dbReference>